<keyword evidence="2" id="KW-1185">Reference proteome</keyword>
<dbReference type="AlphaFoldDB" id="A0AAD3SMH6"/>
<dbReference type="EMBL" id="BSYO01000012">
    <property type="protein sequence ID" value="GMH13384.1"/>
    <property type="molecule type" value="Genomic_DNA"/>
</dbReference>
<sequence>MDDEIRLELLEFCDLEIPDGLRRWVTDDEYCRHWQGGGHIFSVRLSRLPPRLPERAFSLSISWFVHVDGDSQNSRVAANP</sequence>
<gene>
    <name evidence="1" type="ORF">Nepgr_015225</name>
</gene>
<proteinExistence type="predicted"/>
<name>A0AAD3SMH6_NEPGR</name>
<organism evidence="1 2">
    <name type="scientific">Nepenthes gracilis</name>
    <name type="common">Slender pitcher plant</name>
    <dbReference type="NCBI Taxonomy" id="150966"/>
    <lineage>
        <taxon>Eukaryota</taxon>
        <taxon>Viridiplantae</taxon>
        <taxon>Streptophyta</taxon>
        <taxon>Embryophyta</taxon>
        <taxon>Tracheophyta</taxon>
        <taxon>Spermatophyta</taxon>
        <taxon>Magnoliopsida</taxon>
        <taxon>eudicotyledons</taxon>
        <taxon>Gunneridae</taxon>
        <taxon>Pentapetalae</taxon>
        <taxon>Caryophyllales</taxon>
        <taxon>Nepenthaceae</taxon>
        <taxon>Nepenthes</taxon>
    </lineage>
</organism>
<evidence type="ECO:0000313" key="1">
    <source>
        <dbReference type="EMBL" id="GMH13384.1"/>
    </source>
</evidence>
<evidence type="ECO:0000313" key="2">
    <source>
        <dbReference type="Proteomes" id="UP001279734"/>
    </source>
</evidence>
<protein>
    <submittedName>
        <fullName evidence="1">Uncharacterized protein</fullName>
    </submittedName>
</protein>
<comment type="caution">
    <text evidence="1">The sequence shown here is derived from an EMBL/GenBank/DDBJ whole genome shotgun (WGS) entry which is preliminary data.</text>
</comment>
<reference evidence="1" key="1">
    <citation type="submission" date="2023-05" db="EMBL/GenBank/DDBJ databases">
        <title>Nepenthes gracilis genome sequencing.</title>
        <authorList>
            <person name="Fukushima K."/>
        </authorList>
    </citation>
    <scope>NUCLEOTIDE SEQUENCE</scope>
    <source>
        <strain evidence="1">SING2019-196</strain>
    </source>
</reference>
<dbReference type="Proteomes" id="UP001279734">
    <property type="component" value="Unassembled WGS sequence"/>
</dbReference>
<accession>A0AAD3SMH6</accession>